<evidence type="ECO:0000313" key="2">
    <source>
        <dbReference type="Proteomes" id="UP001151760"/>
    </source>
</evidence>
<dbReference type="EMBL" id="BQNB010009364">
    <property type="protein sequence ID" value="GJS62495.1"/>
    <property type="molecule type" value="Genomic_DNA"/>
</dbReference>
<reference evidence="1" key="1">
    <citation type="journal article" date="2022" name="Int. J. Mol. Sci.">
        <title>Draft Genome of Tanacetum Coccineum: Genomic Comparison of Closely Related Tanacetum-Family Plants.</title>
        <authorList>
            <person name="Yamashiro T."/>
            <person name="Shiraishi A."/>
            <person name="Nakayama K."/>
            <person name="Satake H."/>
        </authorList>
    </citation>
    <scope>NUCLEOTIDE SEQUENCE</scope>
</reference>
<accession>A0ABQ4XBT5</accession>
<reference evidence="1" key="2">
    <citation type="submission" date="2022-01" db="EMBL/GenBank/DDBJ databases">
        <authorList>
            <person name="Yamashiro T."/>
            <person name="Shiraishi A."/>
            <person name="Satake H."/>
            <person name="Nakayama K."/>
        </authorList>
    </citation>
    <scope>NUCLEOTIDE SEQUENCE</scope>
</reference>
<gene>
    <name evidence="1" type="ORF">Tco_0657279</name>
</gene>
<protein>
    <submittedName>
        <fullName evidence="1">Uncharacterized protein</fullName>
    </submittedName>
</protein>
<sequence length="463" mass="52884">MDDSNITMEEYIKLEEEKARKHGKVFNWETAKYGKIWYDEDIHDLRSVETEFPAIAFYDEVSSEKTLSCESTVSSLNDEIDFRISFDDSDDEDYTPTFSCFDNLDFFKDFENEFPSIVYNDAQTSKSDLLTEPILIPQHIDEFDLNDETSLSEYDEEEQNVLYFNDLFPFNIIHPDDFKSEKDNDDNKIDIIQCSGDIALPPCDQRHQYLRYKGLQYTDVDIADFESSAGMLRGRACLLAELGGGFFDIRGPLFQLDGARRRLTWRQFILALGLHTNKEMQTIRFRAHISGGQFVARLVEHFRLLTVKILQGLTIIAPELPIIDMVELVRLQICMEIDDTWAWVAMRPERQPDVAAGAPKAAEDALVDDDDGQAIPAPIQAPQPPPPLVAARTMPQRLGRLKEEVQGLRRDVKSLRGLVERSMTDQGRFSTWMISCITQLMEASGQAYQTFDGTFRGSSPAAF</sequence>
<name>A0ABQ4XBT5_9ASTR</name>
<proteinExistence type="predicted"/>
<comment type="caution">
    <text evidence="1">The sequence shown here is derived from an EMBL/GenBank/DDBJ whole genome shotgun (WGS) entry which is preliminary data.</text>
</comment>
<keyword evidence="2" id="KW-1185">Reference proteome</keyword>
<organism evidence="1 2">
    <name type="scientific">Tanacetum coccineum</name>
    <dbReference type="NCBI Taxonomy" id="301880"/>
    <lineage>
        <taxon>Eukaryota</taxon>
        <taxon>Viridiplantae</taxon>
        <taxon>Streptophyta</taxon>
        <taxon>Embryophyta</taxon>
        <taxon>Tracheophyta</taxon>
        <taxon>Spermatophyta</taxon>
        <taxon>Magnoliopsida</taxon>
        <taxon>eudicotyledons</taxon>
        <taxon>Gunneridae</taxon>
        <taxon>Pentapetalae</taxon>
        <taxon>asterids</taxon>
        <taxon>campanulids</taxon>
        <taxon>Asterales</taxon>
        <taxon>Asteraceae</taxon>
        <taxon>Asteroideae</taxon>
        <taxon>Anthemideae</taxon>
        <taxon>Anthemidinae</taxon>
        <taxon>Tanacetum</taxon>
    </lineage>
</organism>
<dbReference type="Proteomes" id="UP001151760">
    <property type="component" value="Unassembled WGS sequence"/>
</dbReference>
<evidence type="ECO:0000313" key="1">
    <source>
        <dbReference type="EMBL" id="GJS62495.1"/>
    </source>
</evidence>